<dbReference type="AlphaFoldDB" id="A0A5E7E866"/>
<reference evidence="1 2" key="1">
    <citation type="submission" date="2019-09" db="EMBL/GenBank/DDBJ databases">
        <authorList>
            <person name="Chandra G."/>
            <person name="Truman W A."/>
        </authorList>
    </citation>
    <scope>NUCLEOTIDE SEQUENCE [LARGE SCALE GENOMIC DNA]</scope>
    <source>
        <strain evidence="1">PS712</strain>
    </source>
</reference>
<dbReference type="InterPro" id="IPR024079">
    <property type="entry name" value="MetalloPept_cat_dom_sf"/>
</dbReference>
<dbReference type="GO" id="GO:0008237">
    <property type="term" value="F:metallopeptidase activity"/>
    <property type="evidence" value="ECO:0007669"/>
    <property type="project" value="InterPro"/>
</dbReference>
<evidence type="ECO:0000313" key="2">
    <source>
        <dbReference type="Proteomes" id="UP000326018"/>
    </source>
</evidence>
<organism evidence="1 2">
    <name type="scientific">Pseudomonas fluorescens</name>
    <dbReference type="NCBI Taxonomy" id="294"/>
    <lineage>
        <taxon>Bacteria</taxon>
        <taxon>Pseudomonadati</taxon>
        <taxon>Pseudomonadota</taxon>
        <taxon>Gammaproteobacteria</taxon>
        <taxon>Pseudomonadales</taxon>
        <taxon>Pseudomonadaceae</taxon>
        <taxon>Pseudomonas</taxon>
    </lineage>
</organism>
<dbReference type="Gene3D" id="3.40.390.10">
    <property type="entry name" value="Collagenase (Catalytic Domain)"/>
    <property type="match status" value="1"/>
</dbReference>
<proteinExistence type="predicted"/>
<dbReference type="EMBL" id="CABVIB010000026">
    <property type="protein sequence ID" value="VVO22878.1"/>
    <property type="molecule type" value="Genomic_DNA"/>
</dbReference>
<dbReference type="SUPFAM" id="SSF55486">
    <property type="entry name" value="Metalloproteases ('zincins'), catalytic domain"/>
    <property type="match status" value="1"/>
</dbReference>
<dbReference type="RefSeq" id="WP_150704229.1">
    <property type="nucleotide sequence ID" value="NZ_CABVIB010000026.1"/>
</dbReference>
<name>A0A5E7E866_PSEFL</name>
<protein>
    <recommendedName>
        <fullName evidence="3">Peptidase metallopeptidase domain-containing protein</fullName>
    </recommendedName>
</protein>
<dbReference type="OrthoDB" id="3669864at2"/>
<evidence type="ECO:0008006" key="3">
    <source>
        <dbReference type="Google" id="ProtNLM"/>
    </source>
</evidence>
<dbReference type="Proteomes" id="UP000326018">
    <property type="component" value="Unassembled WGS sequence"/>
</dbReference>
<accession>A0A5E7E866</accession>
<sequence>MKNGICTIARSTDPFASYEAAINERSDNVKKSTSARTKRSVAVHTTFWEPGRTLKIAMYDEDQKTIDRVKSIAGQWLEHANLRFEFVSGAMGDIRIKIAPNESGISISQLGTDALAHPPEEPTMTIGVSLEDIDFEFHVLHEFGHVLGLDHEHQHPDADIPWDLDKVYAWYKEFYNIERERVDSDVLPLPRYPDFSYGEYDPLSIMHYNIDSRVTLNNWSHPGNYILSEGDKAAARKHYPYNTTYLPDILLDLFNTLKSPFTGRSR</sequence>
<gene>
    <name evidence="1" type="ORF">PS712_04377</name>
</gene>
<evidence type="ECO:0000313" key="1">
    <source>
        <dbReference type="EMBL" id="VVO22878.1"/>
    </source>
</evidence>